<reference evidence="2 3" key="1">
    <citation type="submission" date="2016-06" db="EMBL/GenBank/DDBJ databases">
        <title>Comparative genomics of the ectomycorrhizal sister species Rhizopogon vinicolor and Rhizopogon vesiculosus (Basidiomycota: Boletales) reveals a divergence of the mating type B locus.</title>
        <authorList>
            <consortium name="DOE Joint Genome Institute"/>
            <person name="Mujic A.B."/>
            <person name="Kuo A."/>
            <person name="Tritt A."/>
            <person name="Lipzen A."/>
            <person name="Chen C."/>
            <person name="Johnson J."/>
            <person name="Sharma A."/>
            <person name="Barry K."/>
            <person name="Grigoriev I.V."/>
            <person name="Spatafora J.W."/>
        </authorList>
    </citation>
    <scope>NUCLEOTIDE SEQUENCE [LARGE SCALE GENOMIC DNA]</scope>
    <source>
        <strain evidence="2 3">AM-OR11-026</strain>
    </source>
</reference>
<feature type="domain" description="Heterokaryon incompatibility" evidence="1">
    <location>
        <begin position="20"/>
        <end position="111"/>
    </location>
</feature>
<protein>
    <submittedName>
        <fullName evidence="2">HET-domain-containing protein</fullName>
    </submittedName>
</protein>
<dbReference type="Proteomes" id="UP000092154">
    <property type="component" value="Unassembled WGS sequence"/>
</dbReference>
<dbReference type="PANTHER" id="PTHR10622:SF10">
    <property type="entry name" value="HET DOMAIN-CONTAINING PROTEIN"/>
    <property type="match status" value="1"/>
</dbReference>
<sequence length="531" mass="60541">MHLLHTTAKKLEGFVDPPEYAILSHRWREEEVLFADIHQQGAIHMKGYAKIRGCCEQARRDGYQYVWIDACCIDKNSSAALAEAINSMYMWYENAQVCYAYLDDVTDNEDPGTESAFAKSEWFTRGWTLQELIAPSSLFFFDTHWREIGSKISLARLLSFVTGVHTNVLTRVDVASFSIATKMSWAAGRKTTRPEDRAYSLMGIFKVHMPVIYGDGEKKAFFRLQLEITRHSHDQSIFAWMAPHTDSTRSWPFALWVDDFAKSSNVQDVPSDQWIHYSQQFISQESDVIPRLDFSATNDGLDISLPLLHLVDDKYIALLSCRRRTSEGKRPFIGIRLQRSMPKAERYERIAAHILEDIFDPAGKFTFKNIHIAFPLSESTFIPFTHTFTVLFIQNIGMNEHGFSMMDAEMAPSCNLQRRDSNIVLKMLRPLPLVDSSWLASLTYHNPTTEEKFVVTVGVSWVAPDGGPWVQVTSEKPHTIDEQLKVDWTSYQLSAGRKVAVSVKKGGNASAREKRSSMAERYSVNITVYGK</sequence>
<proteinExistence type="predicted"/>
<name>A0A1B7NH84_9AGAM</name>
<dbReference type="InterPro" id="IPR010730">
    <property type="entry name" value="HET"/>
</dbReference>
<dbReference type="PANTHER" id="PTHR10622">
    <property type="entry name" value="HET DOMAIN-CONTAINING PROTEIN"/>
    <property type="match status" value="1"/>
</dbReference>
<dbReference type="AlphaFoldDB" id="A0A1B7NH84"/>
<dbReference type="Pfam" id="PF06985">
    <property type="entry name" value="HET"/>
    <property type="match status" value="1"/>
</dbReference>
<dbReference type="InParanoid" id="A0A1B7NH84"/>
<evidence type="ECO:0000313" key="2">
    <source>
        <dbReference type="EMBL" id="OAX44122.1"/>
    </source>
</evidence>
<keyword evidence="3" id="KW-1185">Reference proteome</keyword>
<evidence type="ECO:0000313" key="3">
    <source>
        <dbReference type="Proteomes" id="UP000092154"/>
    </source>
</evidence>
<dbReference type="EMBL" id="KV448128">
    <property type="protein sequence ID" value="OAX44122.1"/>
    <property type="molecule type" value="Genomic_DNA"/>
</dbReference>
<evidence type="ECO:0000259" key="1">
    <source>
        <dbReference type="Pfam" id="PF06985"/>
    </source>
</evidence>
<gene>
    <name evidence="2" type="ORF">K503DRAFT_544161</name>
</gene>
<dbReference type="OrthoDB" id="5122891at2759"/>
<accession>A0A1B7NH84</accession>
<dbReference type="STRING" id="1314800.A0A1B7NH84"/>
<organism evidence="2 3">
    <name type="scientific">Rhizopogon vinicolor AM-OR11-026</name>
    <dbReference type="NCBI Taxonomy" id="1314800"/>
    <lineage>
        <taxon>Eukaryota</taxon>
        <taxon>Fungi</taxon>
        <taxon>Dikarya</taxon>
        <taxon>Basidiomycota</taxon>
        <taxon>Agaricomycotina</taxon>
        <taxon>Agaricomycetes</taxon>
        <taxon>Agaricomycetidae</taxon>
        <taxon>Boletales</taxon>
        <taxon>Suillineae</taxon>
        <taxon>Rhizopogonaceae</taxon>
        <taxon>Rhizopogon</taxon>
    </lineage>
</organism>